<evidence type="ECO:0000259" key="5">
    <source>
        <dbReference type="Pfam" id="PF02518"/>
    </source>
</evidence>
<accession>A0A1H3R1P5</accession>
<dbReference type="NCBIfam" id="NF047322">
    <property type="entry name" value="HK_morpho_MacS"/>
    <property type="match status" value="1"/>
</dbReference>
<gene>
    <name evidence="7" type="ORF">SAMN05421684_3356</name>
</gene>
<dbReference type="InterPro" id="IPR050482">
    <property type="entry name" value="Sensor_HK_TwoCompSys"/>
</dbReference>
<dbReference type="GO" id="GO:0016301">
    <property type="term" value="F:kinase activity"/>
    <property type="evidence" value="ECO:0007669"/>
    <property type="project" value="UniProtKB-KW"/>
</dbReference>
<feature type="transmembrane region" description="Helical" evidence="4">
    <location>
        <begin position="158"/>
        <end position="180"/>
    </location>
</feature>
<dbReference type="GO" id="GO:0000160">
    <property type="term" value="P:phosphorelay signal transduction system"/>
    <property type="evidence" value="ECO:0007669"/>
    <property type="project" value="UniProtKB-KW"/>
</dbReference>
<dbReference type="Proteomes" id="UP000199632">
    <property type="component" value="Unassembled WGS sequence"/>
</dbReference>
<dbReference type="PANTHER" id="PTHR24421:SF61">
    <property type="entry name" value="OXYGEN SENSOR HISTIDINE KINASE NREB"/>
    <property type="match status" value="1"/>
</dbReference>
<evidence type="ECO:0000313" key="7">
    <source>
        <dbReference type="EMBL" id="SDZ19148.1"/>
    </source>
</evidence>
<dbReference type="CDD" id="cd16917">
    <property type="entry name" value="HATPase_UhpB-NarQ-NarX-like"/>
    <property type="match status" value="1"/>
</dbReference>
<dbReference type="InterPro" id="IPR003594">
    <property type="entry name" value="HATPase_dom"/>
</dbReference>
<feature type="transmembrane region" description="Helical" evidence="4">
    <location>
        <begin position="55"/>
        <end position="75"/>
    </location>
</feature>
<dbReference type="RefSeq" id="WP_239083599.1">
    <property type="nucleotide sequence ID" value="NZ_BOND01000008.1"/>
</dbReference>
<dbReference type="Pfam" id="PF02518">
    <property type="entry name" value="HATPase_c"/>
    <property type="match status" value="1"/>
</dbReference>
<keyword evidence="3" id="KW-0902">Two-component regulatory system</keyword>
<dbReference type="PANTHER" id="PTHR24421">
    <property type="entry name" value="NITRATE/NITRITE SENSOR PROTEIN NARX-RELATED"/>
    <property type="match status" value="1"/>
</dbReference>
<keyword evidence="2 7" id="KW-0418">Kinase</keyword>
<proteinExistence type="predicted"/>
<organism evidence="7 8">
    <name type="scientific">Asanoa ishikariensis</name>
    <dbReference type="NCBI Taxonomy" id="137265"/>
    <lineage>
        <taxon>Bacteria</taxon>
        <taxon>Bacillati</taxon>
        <taxon>Actinomycetota</taxon>
        <taxon>Actinomycetes</taxon>
        <taxon>Micromonosporales</taxon>
        <taxon>Micromonosporaceae</taxon>
        <taxon>Asanoa</taxon>
    </lineage>
</organism>
<evidence type="ECO:0000256" key="1">
    <source>
        <dbReference type="ARBA" id="ARBA00022679"/>
    </source>
</evidence>
<feature type="domain" description="DUF5931" evidence="6">
    <location>
        <begin position="20"/>
        <end position="186"/>
    </location>
</feature>
<dbReference type="Pfam" id="PF19354">
    <property type="entry name" value="DUF5931"/>
    <property type="match status" value="1"/>
</dbReference>
<dbReference type="EMBL" id="FNQB01000002">
    <property type="protein sequence ID" value="SDZ19148.1"/>
    <property type="molecule type" value="Genomic_DNA"/>
</dbReference>
<dbReference type="AlphaFoldDB" id="A0A1H3R1P5"/>
<evidence type="ECO:0000256" key="2">
    <source>
        <dbReference type="ARBA" id="ARBA00022777"/>
    </source>
</evidence>
<evidence type="ECO:0000256" key="3">
    <source>
        <dbReference type="ARBA" id="ARBA00023012"/>
    </source>
</evidence>
<evidence type="ECO:0000313" key="8">
    <source>
        <dbReference type="Proteomes" id="UP000199632"/>
    </source>
</evidence>
<keyword evidence="8" id="KW-1185">Reference proteome</keyword>
<protein>
    <submittedName>
        <fullName evidence="7">Signal transduction histidine kinase</fullName>
    </submittedName>
</protein>
<evidence type="ECO:0000256" key="4">
    <source>
        <dbReference type="SAM" id="Phobius"/>
    </source>
</evidence>
<keyword evidence="4" id="KW-0472">Membrane</keyword>
<keyword evidence="4" id="KW-0812">Transmembrane</keyword>
<feature type="domain" description="Histidine kinase/HSP90-like ATPase" evidence="5">
    <location>
        <begin position="290"/>
        <end position="384"/>
    </location>
</feature>
<name>A0A1H3R1P5_9ACTN</name>
<keyword evidence="4" id="KW-1133">Transmembrane helix</keyword>
<keyword evidence="1" id="KW-0808">Transferase</keyword>
<feature type="transmembrane region" description="Helical" evidence="4">
    <location>
        <begin position="124"/>
        <end position="146"/>
    </location>
</feature>
<feature type="transmembrane region" description="Helical" evidence="4">
    <location>
        <begin position="82"/>
        <end position="104"/>
    </location>
</feature>
<feature type="transmembrane region" description="Helical" evidence="4">
    <location>
        <begin position="24"/>
        <end position="43"/>
    </location>
</feature>
<dbReference type="InterPro" id="IPR036890">
    <property type="entry name" value="HATPase_C_sf"/>
</dbReference>
<reference evidence="8" key="1">
    <citation type="submission" date="2016-10" db="EMBL/GenBank/DDBJ databases">
        <authorList>
            <person name="Varghese N."/>
            <person name="Submissions S."/>
        </authorList>
    </citation>
    <scope>NUCLEOTIDE SEQUENCE [LARGE SCALE GENOMIC DNA]</scope>
    <source>
        <strain evidence="8">DSM 44718</strain>
    </source>
</reference>
<dbReference type="Gene3D" id="3.30.565.10">
    <property type="entry name" value="Histidine kinase-like ATPase, C-terminal domain"/>
    <property type="match status" value="1"/>
</dbReference>
<sequence>MSPTGRPAASGGLLTVSGGLQTPLWRAIVVFRFASLAWALALIAGNVRDYVRPLAAIPVVVVLIGWTIAASWLFARPERRRWPLLIADLAVTAAVLLSADWVIGQDALGRGTPGMAVAWLAAPVLAWAVAGGRRLGILAALLLGLADLAIRPNLNQTSLTGTSLMLLAAVGVGHVTRLAAIAEARLQRAVELEAANRERERLARDIHDSVLQVLALVRRRGASLDGEARELARLAGEQEAALRRLIATGAPPPSASGVVDLGALVTAYASDVVSVAAPATAVPLPSAVASQIAAAVSAALDNAARHAGPAAGIFVLVEDEPDAVTVTVRDDGAGIEPGRLAAAEQEGRLGVAQAIRGRITDLGGTVRIHSAPGQGTEIEMVVPKVSV</sequence>
<evidence type="ECO:0000259" key="6">
    <source>
        <dbReference type="Pfam" id="PF19354"/>
    </source>
</evidence>
<dbReference type="SUPFAM" id="SSF55874">
    <property type="entry name" value="ATPase domain of HSP90 chaperone/DNA topoisomerase II/histidine kinase"/>
    <property type="match status" value="1"/>
</dbReference>
<dbReference type="InterPro" id="IPR045975">
    <property type="entry name" value="DUF5931"/>
</dbReference>
<dbReference type="STRING" id="137265.SAMN05421684_3356"/>